<feature type="domain" description="N-acetyltransferase" evidence="1">
    <location>
        <begin position="1"/>
        <end position="94"/>
    </location>
</feature>
<protein>
    <submittedName>
        <fullName evidence="3">GNAT family N-acetyltransferase</fullName>
        <ecNumber evidence="3">2.3.1.-</ecNumber>
    </submittedName>
</protein>
<dbReference type="InterPro" id="IPR031165">
    <property type="entry name" value="GNAT_YJDJ"/>
</dbReference>
<name>A0ABZ3EDI6_9STAP</name>
<keyword evidence="4" id="KW-1185">Reference proteome</keyword>
<evidence type="ECO:0000259" key="1">
    <source>
        <dbReference type="PROSITE" id="PS51186"/>
    </source>
</evidence>
<organism evidence="3 4">
    <name type="scientific">Staphylococcus hsinchuensis</name>
    <dbReference type="NCBI Taxonomy" id="3051183"/>
    <lineage>
        <taxon>Bacteria</taxon>
        <taxon>Bacillati</taxon>
        <taxon>Bacillota</taxon>
        <taxon>Bacilli</taxon>
        <taxon>Bacillales</taxon>
        <taxon>Staphylococcaceae</taxon>
        <taxon>Staphylococcus</taxon>
    </lineage>
</organism>
<dbReference type="Proteomes" id="UP001436297">
    <property type="component" value="Chromosome"/>
</dbReference>
<feature type="domain" description="N-acetyltransferase" evidence="2">
    <location>
        <begin position="3"/>
        <end position="91"/>
    </location>
</feature>
<gene>
    <name evidence="3" type="ORF">QQM35_01895</name>
</gene>
<dbReference type="PROSITE" id="PS51729">
    <property type="entry name" value="GNAT_YJDJ"/>
    <property type="match status" value="1"/>
</dbReference>
<dbReference type="InterPro" id="IPR045057">
    <property type="entry name" value="Gcn5-rel_NAT"/>
</dbReference>
<proteinExistence type="predicted"/>
<dbReference type="PANTHER" id="PTHR31435">
    <property type="entry name" value="PROTEIN NATD1"/>
    <property type="match status" value="1"/>
</dbReference>
<dbReference type="RefSeq" id="WP_251517399.1">
    <property type="nucleotide sequence ID" value="NZ_CP128355.1"/>
</dbReference>
<dbReference type="SUPFAM" id="SSF55729">
    <property type="entry name" value="Acyl-CoA N-acyltransferases (Nat)"/>
    <property type="match status" value="1"/>
</dbReference>
<evidence type="ECO:0000313" key="3">
    <source>
        <dbReference type="EMBL" id="XAF70896.1"/>
    </source>
</evidence>
<dbReference type="GO" id="GO:0016746">
    <property type="term" value="F:acyltransferase activity"/>
    <property type="evidence" value="ECO:0007669"/>
    <property type="project" value="UniProtKB-KW"/>
</dbReference>
<evidence type="ECO:0000313" key="4">
    <source>
        <dbReference type="Proteomes" id="UP001436297"/>
    </source>
</evidence>
<reference evidence="3 4" key="1">
    <citation type="journal article" date="2024" name="Pathogens">
        <title>Staphylococcus hsinchuensis sp. nov., Isolated from Soymilk.</title>
        <authorList>
            <person name="Wang Y.T."/>
            <person name="Lin Y.C."/>
            <person name="Hsieh Y.H."/>
            <person name="Lin Y.T."/>
            <person name="Hamada M."/>
            <person name="Chen C.C."/>
            <person name="Liou J.S."/>
            <person name="Lee A.Y."/>
            <person name="Zhang W.L."/>
            <person name="Chen Y.T."/>
            <person name="Huang C.H."/>
        </authorList>
    </citation>
    <scope>NUCLEOTIDE SEQUENCE [LARGE SCALE GENOMIC DNA]</scope>
    <source>
        <strain evidence="3 4">H164</strain>
    </source>
</reference>
<dbReference type="EMBL" id="CP128355">
    <property type="protein sequence ID" value="XAF70896.1"/>
    <property type="molecule type" value="Genomic_DNA"/>
</dbReference>
<dbReference type="Gene3D" id="3.40.630.30">
    <property type="match status" value="1"/>
</dbReference>
<sequence>MAKIVKGSNKFYIGDNEENPKAQITFEKEDDNLINIDHTGVPEEMGGQGIGSKLVQTVVDYARENDLKVTATCPFAKKVMEKSDDYQDVYQQHD</sequence>
<dbReference type="CDD" id="cd04301">
    <property type="entry name" value="NAT_SF"/>
    <property type="match status" value="1"/>
</dbReference>
<accession>A0ABZ3EDI6</accession>
<dbReference type="PROSITE" id="PS51186">
    <property type="entry name" value="GNAT"/>
    <property type="match status" value="1"/>
</dbReference>
<keyword evidence="3" id="KW-0808">Transferase</keyword>
<dbReference type="PANTHER" id="PTHR31435:SF10">
    <property type="entry name" value="BSR4717 PROTEIN"/>
    <property type="match status" value="1"/>
</dbReference>
<evidence type="ECO:0000259" key="2">
    <source>
        <dbReference type="PROSITE" id="PS51729"/>
    </source>
</evidence>
<dbReference type="Pfam" id="PF14542">
    <property type="entry name" value="Acetyltransf_CG"/>
    <property type="match status" value="1"/>
</dbReference>
<dbReference type="InterPro" id="IPR000182">
    <property type="entry name" value="GNAT_dom"/>
</dbReference>
<keyword evidence="3" id="KW-0012">Acyltransferase</keyword>
<dbReference type="EC" id="2.3.1.-" evidence="3"/>
<dbReference type="InterPro" id="IPR016181">
    <property type="entry name" value="Acyl_CoA_acyltransferase"/>
</dbReference>